<feature type="non-terminal residue" evidence="3">
    <location>
        <position position="1"/>
    </location>
</feature>
<dbReference type="EMBL" id="VWYW01004096">
    <property type="protein sequence ID" value="NXF14239.1"/>
    <property type="molecule type" value="Genomic_DNA"/>
</dbReference>
<comment type="caution">
    <text evidence="3">The sequence shown here is derived from an EMBL/GenBank/DDBJ whole genome shotgun (WGS) entry which is preliminary data.</text>
</comment>
<evidence type="ECO:0000256" key="1">
    <source>
        <dbReference type="SAM" id="Phobius"/>
    </source>
</evidence>
<name>A0A7K8R8N2_9PASS</name>
<feature type="non-terminal residue" evidence="3">
    <location>
        <position position="538"/>
    </location>
</feature>
<keyword evidence="1" id="KW-1133">Transmembrane helix</keyword>
<dbReference type="AlphaFoldDB" id="A0A7K8R8N2"/>
<reference evidence="3 4" key="1">
    <citation type="submission" date="2019-09" db="EMBL/GenBank/DDBJ databases">
        <title>Bird 10,000 Genomes (B10K) Project - Family phase.</title>
        <authorList>
            <person name="Zhang G."/>
        </authorList>
    </citation>
    <scope>NUCLEOTIDE SEQUENCE [LARGE SCALE GENOMIC DNA]</scope>
    <source>
        <strain evidence="3">B10K-CU-031-20</strain>
    </source>
</reference>
<protein>
    <submittedName>
        <fullName evidence="3">NKPD1 protein</fullName>
    </submittedName>
</protein>
<keyword evidence="1" id="KW-0472">Membrane</keyword>
<dbReference type="Pfam" id="PF07693">
    <property type="entry name" value="KAP_NTPase"/>
    <property type="match status" value="1"/>
</dbReference>
<evidence type="ECO:0000313" key="4">
    <source>
        <dbReference type="Proteomes" id="UP000567624"/>
    </source>
</evidence>
<organism evidence="3 4">
    <name type="scientific">Smithornis capensis</name>
    <dbReference type="NCBI Taxonomy" id="363769"/>
    <lineage>
        <taxon>Eukaryota</taxon>
        <taxon>Metazoa</taxon>
        <taxon>Chordata</taxon>
        <taxon>Craniata</taxon>
        <taxon>Vertebrata</taxon>
        <taxon>Euteleostomi</taxon>
        <taxon>Archelosauria</taxon>
        <taxon>Archosauria</taxon>
        <taxon>Dinosauria</taxon>
        <taxon>Saurischia</taxon>
        <taxon>Theropoda</taxon>
        <taxon>Coelurosauria</taxon>
        <taxon>Aves</taxon>
        <taxon>Neognathae</taxon>
        <taxon>Neoaves</taxon>
        <taxon>Telluraves</taxon>
        <taxon>Australaves</taxon>
        <taxon>Passeriformes</taxon>
        <taxon>Eurylaimidae</taxon>
        <taxon>Smithornis</taxon>
    </lineage>
</organism>
<dbReference type="Proteomes" id="UP000567624">
    <property type="component" value="Unassembled WGS sequence"/>
</dbReference>
<feature type="transmembrane region" description="Helical" evidence="1">
    <location>
        <begin position="120"/>
        <end position="140"/>
    </location>
</feature>
<evidence type="ECO:0000313" key="3">
    <source>
        <dbReference type="EMBL" id="NXF14239.1"/>
    </source>
</evidence>
<keyword evidence="4" id="KW-1185">Reference proteome</keyword>
<dbReference type="InterPro" id="IPR052754">
    <property type="entry name" value="NTPase_KAP_P-loop"/>
</dbReference>
<gene>
    <name evidence="3" type="primary">Nkpd1</name>
    <name evidence="3" type="ORF">SMICAP_R14615</name>
</gene>
<dbReference type="InterPro" id="IPR011646">
    <property type="entry name" value="KAP_P-loop"/>
</dbReference>
<feature type="domain" description="KAP NTPase" evidence="2">
    <location>
        <begin position="42"/>
        <end position="321"/>
    </location>
</feature>
<evidence type="ECO:0000259" key="2">
    <source>
        <dbReference type="Pfam" id="PF07693"/>
    </source>
</evidence>
<dbReference type="PANTHER" id="PTHR22674:SF4">
    <property type="entry name" value="NTPASE KAP FAMILY P-LOOP DOMAIN-CONTAINING PROTEIN 1"/>
    <property type="match status" value="1"/>
</dbReference>
<sequence>EETSRLEHSELLLDPRKPRNPSGWGLFQALWLLAFYEPVLTESHLRRKNLEFLFIRFSAWEYAGCDKLWAGLVTALCDHVRRHFGALLLSVFHVLGSRPRVADGFSNREWILKKGTCLKVAGLFLLLGVGVAILLVALLVPGIKDHHALKVVGSAVASVSGSSLALGMFSILKNLLVSEKRKIERLTNSERFASQLGFMSKVRGEVAALLDFLAFMEVFQRRRLRVVLEITSLDVCYPEKVAGVLNAVNTLLSDAAAPFVFVLAVDPSVIVPCLEQTGCLKGLADNGYLYLNRSVSLPFSIPAMGARSRLRCLEAAMETREDLMYRIIAGHVERRRHAKCGDWIPPAPPGWEEADSDAMRRIHEAFRCLHDAEDPLSRYVPSNGANVRRIVNTIPVTLRLLLHRAGDPGDPPGVPGDPRGVPEPRAAAAWVVLADGWPCRLSWALRCLEDAGQSRPEPDLGARSLWSIFQENVGELSALRQPLRNVLSLDRDSQLFQAFLAADFPFTARDAREFLPATVNLDHSIRHKMGLLRGLDRL</sequence>
<keyword evidence="1" id="KW-0812">Transmembrane</keyword>
<dbReference type="PANTHER" id="PTHR22674">
    <property type="entry name" value="NTPASE, KAP FAMILY P-LOOP DOMAIN-CONTAINING 1"/>
    <property type="match status" value="1"/>
</dbReference>
<proteinExistence type="predicted"/>
<feature type="transmembrane region" description="Helical" evidence="1">
    <location>
        <begin position="152"/>
        <end position="172"/>
    </location>
</feature>
<accession>A0A7K8R8N2</accession>